<dbReference type="Proteomes" id="UP000185183">
    <property type="component" value="Unassembled WGS sequence"/>
</dbReference>
<name>A0A9Q7WII9_9MYCO</name>
<dbReference type="AlphaFoldDB" id="A0A9Q7WII9"/>
<dbReference type="EMBL" id="FSFA01000002">
    <property type="protein sequence ID" value="SHX23651.1"/>
    <property type="molecule type" value="Genomic_DNA"/>
</dbReference>
<sequence length="255" mass="28084">MSEWHRHTWNKGMLACPSFSNADKVALNYYAVYSAYGPGDTFSVRQSTIAANTCLHQKSVAKALRKALELGWLELVAERQRGSRGKSDQYRLVIPDQVQADTAGTPPLEVGSEPLPTSEESREPLAPKYGADGSKVGSETEAPTSGNDAPLGYVFRFLEEGAATPPPAPLLDRLGQPRCRKHFGVENPPDCPPCGQERERKEALDRFNAERIEAERHAIRAAIDSCPNKCDDAGRLDDLTDCPLHPNFRQKRDVA</sequence>
<organism evidence="2 3">
    <name type="scientific">Mycobacteroides abscessus subsp. bolletii</name>
    <dbReference type="NCBI Taxonomy" id="319705"/>
    <lineage>
        <taxon>Bacteria</taxon>
        <taxon>Bacillati</taxon>
        <taxon>Actinomycetota</taxon>
        <taxon>Actinomycetes</taxon>
        <taxon>Mycobacteriales</taxon>
        <taxon>Mycobacteriaceae</taxon>
        <taxon>Mycobacteroides</taxon>
        <taxon>Mycobacteroides abscessus</taxon>
    </lineage>
</organism>
<comment type="caution">
    <text evidence="2">The sequence shown here is derived from an EMBL/GenBank/DDBJ whole genome shotgun (WGS) entry which is preliminary data.</text>
</comment>
<gene>
    <name evidence="2" type="ORF">SAMEA2275694_01980</name>
</gene>
<accession>A0A9Q7WII9</accession>
<proteinExistence type="predicted"/>
<evidence type="ECO:0000313" key="3">
    <source>
        <dbReference type="Proteomes" id="UP000185183"/>
    </source>
</evidence>
<evidence type="ECO:0008006" key="4">
    <source>
        <dbReference type="Google" id="ProtNLM"/>
    </source>
</evidence>
<protein>
    <recommendedName>
        <fullName evidence="4">Helix-turn-helix domain-containing protein</fullName>
    </recommendedName>
</protein>
<reference evidence="2 3" key="1">
    <citation type="submission" date="2016-11" db="EMBL/GenBank/DDBJ databases">
        <authorList>
            <consortium name="Pathogen Informatics"/>
        </authorList>
    </citation>
    <scope>NUCLEOTIDE SEQUENCE [LARGE SCALE GENOMIC DNA]</scope>
    <source>
        <strain evidence="2 3">968</strain>
    </source>
</reference>
<evidence type="ECO:0000313" key="2">
    <source>
        <dbReference type="EMBL" id="SHX23651.1"/>
    </source>
</evidence>
<evidence type="ECO:0000256" key="1">
    <source>
        <dbReference type="SAM" id="MobiDB-lite"/>
    </source>
</evidence>
<feature type="region of interest" description="Disordered" evidence="1">
    <location>
        <begin position="97"/>
        <end position="148"/>
    </location>
</feature>